<dbReference type="Gene3D" id="1.10.510.10">
    <property type="entry name" value="Transferase(Phosphotransferase) domain 1"/>
    <property type="match status" value="1"/>
</dbReference>
<keyword evidence="2" id="KW-0677">Repeat</keyword>
<organism evidence="6 7">
    <name type="scientific">Cannabis sativa</name>
    <name type="common">Hemp</name>
    <name type="synonym">Marijuana</name>
    <dbReference type="NCBI Taxonomy" id="3483"/>
    <lineage>
        <taxon>Eukaryota</taxon>
        <taxon>Viridiplantae</taxon>
        <taxon>Streptophyta</taxon>
        <taxon>Embryophyta</taxon>
        <taxon>Tracheophyta</taxon>
        <taxon>Spermatophyta</taxon>
        <taxon>Magnoliopsida</taxon>
        <taxon>eudicotyledons</taxon>
        <taxon>Gunneridae</taxon>
        <taxon>Pentapetalae</taxon>
        <taxon>rosids</taxon>
        <taxon>fabids</taxon>
        <taxon>Rosales</taxon>
        <taxon>Cannabaceae</taxon>
        <taxon>Cannabis</taxon>
    </lineage>
</organism>
<keyword evidence="1" id="KW-0732">Signal</keyword>
<dbReference type="FunFam" id="3.30.430.20:FF:000003">
    <property type="entry name" value="Cysteine-rich RLK (RECEPTOR-like protein kinase) 10"/>
    <property type="match status" value="1"/>
</dbReference>
<dbReference type="PROSITE" id="PS51473">
    <property type="entry name" value="GNK2"/>
    <property type="match status" value="2"/>
</dbReference>
<sequence>MVVAQQATAENYYCIDKGNYTLNSTYHDNLNHLLSTLPNSQNNNGYGFYNLSYGNADDQVFAMALCDGDAMPDSCQRCLNESTHLVQQLCPYQKEVVLWHNNCMLRYSNRSLFGFMESFPRVILYNTQNASSDPDTVEAYFKDLRSLLDNLKSRAMAGGSLKKFALDSIKSAGFKTIYGLVQCSPDLSKIDCNNCLDDSFGNLPGCCNLKKGGVVLGTSCRHRYEDYLFYDISNVTQAPPPSPMPQPLPPPPLTVPGRKKESSATVIVVIVFASTVALGIIMSIFVCLRKRNAKTLMAQSKVDLTWRHWREGNATKIIDPVMRGRRGSEIMRCIHIGLLCVQTNLVDRPTMNNIVLMLNSNSVSLPVPSQPAFYMHSNTGGVNHNQLPQRESVNEASITEISPR</sequence>
<dbReference type="Proteomes" id="UP000525078">
    <property type="component" value="Unassembled WGS sequence"/>
</dbReference>
<dbReference type="CDD" id="cd23509">
    <property type="entry name" value="Gnk2-like"/>
    <property type="match status" value="2"/>
</dbReference>
<keyword evidence="4" id="KW-0812">Transmembrane</keyword>
<feature type="transmembrane region" description="Helical" evidence="4">
    <location>
        <begin position="266"/>
        <end position="288"/>
    </location>
</feature>
<feature type="domain" description="Gnk2-homologous" evidence="5">
    <location>
        <begin position="118"/>
        <end position="229"/>
    </location>
</feature>
<dbReference type="PANTHER" id="PTHR32099:SF51">
    <property type="entry name" value="CYSTEINE-RICH RECEPTOR-LIKE PROTEIN KINASE 25 ISOFORM X1"/>
    <property type="match status" value="1"/>
</dbReference>
<evidence type="ECO:0000256" key="2">
    <source>
        <dbReference type="ARBA" id="ARBA00022737"/>
    </source>
</evidence>
<dbReference type="FunFam" id="3.30.430.20:FF:000002">
    <property type="entry name" value="Cysteine-rich receptor-like protein kinase 10"/>
    <property type="match status" value="1"/>
</dbReference>
<feature type="domain" description="Gnk2-homologous" evidence="5">
    <location>
        <begin position="8"/>
        <end position="112"/>
    </location>
</feature>
<name>A0A7J6DXQ9_CANSA</name>
<dbReference type="PANTHER" id="PTHR32099">
    <property type="entry name" value="CYSTEINE-RICH REPEAT SECRETORY PROTEIN"/>
    <property type="match status" value="1"/>
</dbReference>
<proteinExistence type="predicted"/>
<keyword evidence="4" id="KW-0472">Membrane</keyword>
<evidence type="ECO:0000256" key="4">
    <source>
        <dbReference type="SAM" id="Phobius"/>
    </source>
</evidence>
<evidence type="ECO:0000256" key="3">
    <source>
        <dbReference type="SAM" id="MobiDB-lite"/>
    </source>
</evidence>
<gene>
    <name evidence="6" type="ORF">F8388_008038</name>
</gene>
<dbReference type="InterPro" id="IPR002902">
    <property type="entry name" value="GNK2"/>
</dbReference>
<reference evidence="6 7" key="1">
    <citation type="journal article" date="2020" name="bioRxiv">
        <title>Sequence and annotation of 42 cannabis genomes reveals extensive copy number variation in cannabinoid synthesis and pathogen resistance genes.</title>
        <authorList>
            <person name="Mckernan K.J."/>
            <person name="Helbert Y."/>
            <person name="Kane L.T."/>
            <person name="Ebling H."/>
            <person name="Zhang L."/>
            <person name="Liu B."/>
            <person name="Eaton Z."/>
            <person name="Mclaughlin S."/>
            <person name="Kingan S."/>
            <person name="Baybayan P."/>
            <person name="Concepcion G."/>
            <person name="Jordan M."/>
            <person name="Riva A."/>
            <person name="Barbazuk W."/>
            <person name="Harkins T."/>
        </authorList>
    </citation>
    <scope>NUCLEOTIDE SEQUENCE [LARGE SCALE GENOMIC DNA]</scope>
    <source>
        <strain evidence="7">cv. Jamaican Lion 4</strain>
        <tissue evidence="6">Leaf</tissue>
    </source>
</reference>
<dbReference type="InterPro" id="IPR038408">
    <property type="entry name" value="GNK2_sf"/>
</dbReference>
<feature type="region of interest" description="Disordered" evidence="3">
    <location>
        <begin position="378"/>
        <end position="404"/>
    </location>
</feature>
<dbReference type="EMBL" id="JAATIP010000352">
    <property type="protein sequence ID" value="KAF4350856.1"/>
    <property type="molecule type" value="Genomic_DNA"/>
</dbReference>
<comment type="caution">
    <text evidence="6">The sequence shown here is derived from an EMBL/GenBank/DDBJ whole genome shotgun (WGS) entry which is preliminary data.</text>
</comment>
<evidence type="ECO:0000259" key="5">
    <source>
        <dbReference type="PROSITE" id="PS51473"/>
    </source>
</evidence>
<dbReference type="AlphaFoldDB" id="A0A7J6DXQ9"/>
<evidence type="ECO:0000313" key="6">
    <source>
        <dbReference type="EMBL" id="KAF4350856.1"/>
    </source>
</evidence>
<keyword evidence="4" id="KW-1133">Transmembrane helix</keyword>
<protein>
    <recommendedName>
        <fullName evidence="5">Gnk2-homologous domain-containing protein</fullName>
    </recommendedName>
</protein>
<evidence type="ECO:0000256" key="1">
    <source>
        <dbReference type="ARBA" id="ARBA00022729"/>
    </source>
</evidence>
<accession>A0A7J6DXQ9</accession>
<evidence type="ECO:0000313" key="7">
    <source>
        <dbReference type="Proteomes" id="UP000525078"/>
    </source>
</evidence>
<dbReference type="Pfam" id="PF01657">
    <property type="entry name" value="Stress-antifung"/>
    <property type="match status" value="2"/>
</dbReference>
<dbReference type="Gene3D" id="3.30.430.20">
    <property type="entry name" value="Gnk2 domain, C-X8-C-X2-C motif"/>
    <property type="match status" value="2"/>
</dbReference>